<dbReference type="PANTHER" id="PTHR47042:SF4">
    <property type="entry name" value="OS02G0313700 PROTEIN"/>
    <property type="match status" value="1"/>
</dbReference>
<evidence type="ECO:0000313" key="1">
    <source>
        <dbReference type="EMBL" id="KAK2642226.1"/>
    </source>
</evidence>
<dbReference type="EMBL" id="JANJYI010000007">
    <property type="protein sequence ID" value="KAK2642226.1"/>
    <property type="molecule type" value="Genomic_DNA"/>
</dbReference>
<dbReference type="Proteomes" id="UP001280121">
    <property type="component" value="Unassembled WGS sequence"/>
</dbReference>
<gene>
    <name evidence="1" type="ORF">Ddye_023989</name>
</gene>
<evidence type="ECO:0000313" key="2">
    <source>
        <dbReference type="Proteomes" id="UP001280121"/>
    </source>
</evidence>
<comment type="caution">
    <text evidence="1">The sequence shown here is derived from an EMBL/GenBank/DDBJ whole genome shotgun (WGS) entry which is preliminary data.</text>
</comment>
<proteinExistence type="predicted"/>
<organism evidence="1 2">
    <name type="scientific">Dipteronia dyeriana</name>
    <dbReference type="NCBI Taxonomy" id="168575"/>
    <lineage>
        <taxon>Eukaryota</taxon>
        <taxon>Viridiplantae</taxon>
        <taxon>Streptophyta</taxon>
        <taxon>Embryophyta</taxon>
        <taxon>Tracheophyta</taxon>
        <taxon>Spermatophyta</taxon>
        <taxon>Magnoliopsida</taxon>
        <taxon>eudicotyledons</taxon>
        <taxon>Gunneridae</taxon>
        <taxon>Pentapetalae</taxon>
        <taxon>rosids</taxon>
        <taxon>malvids</taxon>
        <taxon>Sapindales</taxon>
        <taxon>Sapindaceae</taxon>
        <taxon>Hippocastanoideae</taxon>
        <taxon>Acereae</taxon>
        <taxon>Dipteronia</taxon>
    </lineage>
</organism>
<reference evidence="1" key="1">
    <citation type="journal article" date="2023" name="Plant J.">
        <title>Genome sequences and population genomics provide insights into the demographic history, inbreeding, and mutation load of two 'living fossil' tree species of Dipteronia.</title>
        <authorList>
            <person name="Feng Y."/>
            <person name="Comes H.P."/>
            <person name="Chen J."/>
            <person name="Zhu S."/>
            <person name="Lu R."/>
            <person name="Zhang X."/>
            <person name="Li P."/>
            <person name="Qiu J."/>
            <person name="Olsen K.M."/>
            <person name="Qiu Y."/>
        </authorList>
    </citation>
    <scope>NUCLEOTIDE SEQUENCE</scope>
    <source>
        <strain evidence="1">KIB01</strain>
    </source>
</reference>
<sequence length="279" mass="32285">MGGVVSQCFERYYMSTTVKRNGKGTAIVWFMNDLRIYCVKLDFHRTWSCHFTVSILVFFNLLTIFVSQKLEVYAQRETYSKEVNVENMVRKKLRELVLSSSSSSSLPSKDEFLNPNSSKSPMLQLIWSTTMYHLYDIPFNSSSMSDMYTQFCKASFYSMVTNSILTDTCDYELPCVRYLGNFLMLIQVYKGMKFVGGENAVVGRVFKYFWKKVFTRMKLIRRWLFLGRLRVCFVYFQMTMKPIFTHGFDVTELLGIDGSFGIVNSTATGSLNNGRSISS</sequence>
<protein>
    <submittedName>
        <fullName evidence="1">Uncharacterized protein</fullName>
    </submittedName>
</protein>
<dbReference type="InterPro" id="IPR052847">
    <property type="entry name" value="Ext_Synaptotagmin/KAHRP-like"/>
</dbReference>
<dbReference type="AlphaFoldDB" id="A0AAD9WT56"/>
<keyword evidence="2" id="KW-1185">Reference proteome</keyword>
<accession>A0AAD9WT56</accession>
<dbReference type="PANTHER" id="PTHR47042">
    <property type="entry name" value="C2 DOMAIN-CONTAINING PROTEIN-LIKE"/>
    <property type="match status" value="1"/>
</dbReference>
<name>A0AAD9WT56_9ROSI</name>